<protein>
    <submittedName>
        <fullName evidence="3">Uncharacterized protein</fullName>
    </submittedName>
</protein>
<keyword evidence="2" id="KW-0472">Membrane</keyword>
<feature type="transmembrane region" description="Helical" evidence="2">
    <location>
        <begin position="45"/>
        <end position="68"/>
    </location>
</feature>
<dbReference type="OrthoDB" id="5419219at2759"/>
<dbReference type="EMBL" id="MCFA01000275">
    <property type="protein sequence ID" value="ORX95548.1"/>
    <property type="molecule type" value="Genomic_DNA"/>
</dbReference>
<keyword evidence="4" id="KW-1185">Reference proteome</keyword>
<dbReference type="Proteomes" id="UP000193144">
    <property type="component" value="Unassembled WGS sequence"/>
</dbReference>
<evidence type="ECO:0000313" key="3">
    <source>
        <dbReference type="EMBL" id="ORX95548.1"/>
    </source>
</evidence>
<gene>
    <name evidence="3" type="ORF">BCR34DRAFT_607917</name>
</gene>
<reference evidence="3 4" key="1">
    <citation type="submission" date="2016-07" db="EMBL/GenBank/DDBJ databases">
        <title>Pervasive Adenine N6-methylation of Active Genes in Fungi.</title>
        <authorList>
            <consortium name="DOE Joint Genome Institute"/>
            <person name="Mondo S.J."/>
            <person name="Dannebaum R.O."/>
            <person name="Kuo R.C."/>
            <person name="Labutti K."/>
            <person name="Haridas S."/>
            <person name="Kuo A."/>
            <person name="Salamov A."/>
            <person name="Ahrendt S.R."/>
            <person name="Lipzen A."/>
            <person name="Sullivan W."/>
            <person name="Andreopoulos W.B."/>
            <person name="Clum A."/>
            <person name="Lindquist E."/>
            <person name="Daum C."/>
            <person name="Ramamoorthy G.K."/>
            <person name="Gryganskyi A."/>
            <person name="Culley D."/>
            <person name="Magnuson J.K."/>
            <person name="James T.Y."/>
            <person name="O'Malley M.A."/>
            <person name="Stajich J.E."/>
            <person name="Spatafora J.W."/>
            <person name="Visel A."/>
            <person name="Grigoriev I.V."/>
        </authorList>
    </citation>
    <scope>NUCLEOTIDE SEQUENCE [LARGE SCALE GENOMIC DNA]</scope>
    <source>
        <strain evidence="3 4">CBS 115471</strain>
    </source>
</reference>
<feature type="region of interest" description="Disordered" evidence="1">
    <location>
        <begin position="216"/>
        <end position="242"/>
    </location>
</feature>
<comment type="caution">
    <text evidence="3">The sequence shown here is derived from an EMBL/GenBank/DDBJ whole genome shotgun (WGS) entry which is preliminary data.</text>
</comment>
<evidence type="ECO:0000256" key="2">
    <source>
        <dbReference type="SAM" id="Phobius"/>
    </source>
</evidence>
<sequence length="281" mass="31627">MMMQPPSVRKQSSEKRPNEKKQEYDYLILRRCVLSEDSISVDCTFYVWTVLIFSALMVLGGMAIPFAVRDCIKGFDPFQITTFIWHDFASHSVMCRSVKDLGYVTSIKPQIIIAWLLQEEQRNILVTRGPYNGMFLHRGDNSGFPIDEPTSLSLMLHSGFVVLKVANEKGGHLVCLDVCRGAQTAFCIQGRWDTYLACLDVGKDDTQMEADDIEKEHSKIKGHDVFPGPAHGGEEKAEPAQETAQVLKQDKKKAVPVLFLKEAEVHLTKIVGNFILDSRFG</sequence>
<keyword evidence="2" id="KW-0812">Transmembrane</keyword>
<evidence type="ECO:0000313" key="4">
    <source>
        <dbReference type="Proteomes" id="UP000193144"/>
    </source>
</evidence>
<accession>A0A1Y1YC31</accession>
<dbReference type="STRING" id="1231657.A0A1Y1YC31"/>
<proteinExistence type="predicted"/>
<keyword evidence="2" id="KW-1133">Transmembrane helix</keyword>
<name>A0A1Y1YC31_9PLEO</name>
<organism evidence="3 4">
    <name type="scientific">Clohesyomyces aquaticus</name>
    <dbReference type="NCBI Taxonomy" id="1231657"/>
    <lineage>
        <taxon>Eukaryota</taxon>
        <taxon>Fungi</taxon>
        <taxon>Dikarya</taxon>
        <taxon>Ascomycota</taxon>
        <taxon>Pezizomycotina</taxon>
        <taxon>Dothideomycetes</taxon>
        <taxon>Pleosporomycetidae</taxon>
        <taxon>Pleosporales</taxon>
        <taxon>Lindgomycetaceae</taxon>
        <taxon>Clohesyomyces</taxon>
    </lineage>
</organism>
<dbReference type="AlphaFoldDB" id="A0A1Y1YC31"/>
<evidence type="ECO:0000256" key="1">
    <source>
        <dbReference type="SAM" id="MobiDB-lite"/>
    </source>
</evidence>